<evidence type="ECO:0000256" key="19">
    <source>
        <dbReference type="ARBA" id="ARBA00048679"/>
    </source>
</evidence>
<dbReference type="InterPro" id="IPR001611">
    <property type="entry name" value="Leu-rich_rpt"/>
</dbReference>
<dbReference type="Pfam" id="PF08263">
    <property type="entry name" value="LRRNT_2"/>
    <property type="match status" value="1"/>
</dbReference>
<evidence type="ECO:0000256" key="4">
    <source>
        <dbReference type="ARBA" id="ARBA00022475"/>
    </source>
</evidence>
<dbReference type="InterPro" id="IPR013210">
    <property type="entry name" value="LRR_N_plant-typ"/>
</dbReference>
<organism evidence="24 25">
    <name type="scientific">Ilex paraguariensis</name>
    <name type="common">yerba mate</name>
    <dbReference type="NCBI Taxonomy" id="185542"/>
    <lineage>
        <taxon>Eukaryota</taxon>
        <taxon>Viridiplantae</taxon>
        <taxon>Streptophyta</taxon>
        <taxon>Embryophyta</taxon>
        <taxon>Tracheophyta</taxon>
        <taxon>Spermatophyta</taxon>
        <taxon>Magnoliopsida</taxon>
        <taxon>eudicotyledons</taxon>
        <taxon>Gunneridae</taxon>
        <taxon>Pentapetalae</taxon>
        <taxon>asterids</taxon>
        <taxon>campanulids</taxon>
        <taxon>Aquifoliales</taxon>
        <taxon>Aquifoliaceae</taxon>
        <taxon>Ilex</taxon>
    </lineage>
</organism>
<dbReference type="SMART" id="SM00369">
    <property type="entry name" value="LRR_TYP"/>
    <property type="match status" value="7"/>
</dbReference>
<evidence type="ECO:0000256" key="6">
    <source>
        <dbReference type="ARBA" id="ARBA00022553"/>
    </source>
</evidence>
<evidence type="ECO:0000256" key="17">
    <source>
        <dbReference type="ARBA" id="ARBA00023180"/>
    </source>
</evidence>
<dbReference type="GO" id="GO:0005524">
    <property type="term" value="F:ATP binding"/>
    <property type="evidence" value="ECO:0007669"/>
    <property type="project" value="UniProtKB-UniRule"/>
</dbReference>
<keyword evidence="6" id="KW-0597">Phosphoprotein</keyword>
<comment type="subcellular location">
    <subcellularLocation>
        <location evidence="1">Cell membrane</location>
        <topology evidence="1">Single-pass type I membrane protein</topology>
    </subcellularLocation>
</comment>
<evidence type="ECO:0000256" key="8">
    <source>
        <dbReference type="ARBA" id="ARBA00022679"/>
    </source>
</evidence>
<evidence type="ECO:0000256" key="7">
    <source>
        <dbReference type="ARBA" id="ARBA00022614"/>
    </source>
</evidence>
<evidence type="ECO:0000256" key="9">
    <source>
        <dbReference type="ARBA" id="ARBA00022692"/>
    </source>
</evidence>
<dbReference type="PANTHER" id="PTHR48056">
    <property type="entry name" value="LRR RECEPTOR-LIKE SERINE/THREONINE-PROTEIN KINASE-RELATED"/>
    <property type="match status" value="1"/>
</dbReference>
<keyword evidence="5" id="KW-0723">Serine/threonine-protein kinase</keyword>
<evidence type="ECO:0000256" key="15">
    <source>
        <dbReference type="ARBA" id="ARBA00022989"/>
    </source>
</evidence>
<dbReference type="Pfam" id="PF00069">
    <property type="entry name" value="Pkinase"/>
    <property type="match status" value="1"/>
</dbReference>
<gene>
    <name evidence="24" type="ORF">ILEXP_LOCUS36958</name>
</gene>
<dbReference type="GO" id="GO:0006952">
    <property type="term" value="P:defense response"/>
    <property type="evidence" value="ECO:0007669"/>
    <property type="project" value="UniProtKB-ARBA"/>
</dbReference>
<evidence type="ECO:0000256" key="20">
    <source>
        <dbReference type="PROSITE-ProRule" id="PRU10141"/>
    </source>
</evidence>
<dbReference type="PANTHER" id="PTHR48056:SF84">
    <property type="entry name" value="PROTEIN KINASE DOMAIN-CONTAINING PROTEIN"/>
    <property type="match status" value="1"/>
</dbReference>
<comment type="catalytic activity">
    <reaction evidence="19">
        <text>L-seryl-[protein] + ATP = O-phospho-L-seryl-[protein] + ADP + H(+)</text>
        <dbReference type="Rhea" id="RHEA:17989"/>
        <dbReference type="Rhea" id="RHEA-COMP:9863"/>
        <dbReference type="Rhea" id="RHEA-COMP:11604"/>
        <dbReference type="ChEBI" id="CHEBI:15378"/>
        <dbReference type="ChEBI" id="CHEBI:29999"/>
        <dbReference type="ChEBI" id="CHEBI:30616"/>
        <dbReference type="ChEBI" id="CHEBI:83421"/>
        <dbReference type="ChEBI" id="CHEBI:456216"/>
        <dbReference type="EC" id="2.7.11.1"/>
    </reaction>
</comment>
<dbReference type="Pfam" id="PF00560">
    <property type="entry name" value="LRR_1"/>
    <property type="match status" value="7"/>
</dbReference>
<dbReference type="SUPFAM" id="SSF52058">
    <property type="entry name" value="L domain-like"/>
    <property type="match status" value="2"/>
</dbReference>
<dbReference type="AlphaFoldDB" id="A0ABC8TE30"/>
<comment type="similarity">
    <text evidence="2">Belongs to the protein kinase superfamily. Ser/Thr protein kinase family.</text>
</comment>
<keyword evidence="11" id="KW-0677">Repeat</keyword>
<dbReference type="FunFam" id="1.10.510.10:FF:000201">
    <property type="entry name" value="Leucine-rich repeat receptor-like serine/threonine-protein kinase"/>
    <property type="match status" value="1"/>
</dbReference>
<evidence type="ECO:0000256" key="18">
    <source>
        <dbReference type="ARBA" id="ARBA00047899"/>
    </source>
</evidence>
<dbReference type="EC" id="2.7.11.1" evidence="3"/>
<reference evidence="24 25" key="1">
    <citation type="submission" date="2024-02" db="EMBL/GenBank/DDBJ databases">
        <authorList>
            <person name="Vignale AGUSTIN F."/>
            <person name="Sosa J E."/>
            <person name="Modenutti C."/>
        </authorList>
    </citation>
    <scope>NUCLEOTIDE SEQUENCE [LARGE SCALE GENOMIC DNA]</scope>
</reference>
<accession>A0ABC8TE30</accession>
<feature type="region of interest" description="Disordered" evidence="21">
    <location>
        <begin position="997"/>
        <end position="1018"/>
    </location>
</feature>
<evidence type="ECO:0000313" key="24">
    <source>
        <dbReference type="EMBL" id="CAK9167675.1"/>
    </source>
</evidence>
<dbReference type="InterPro" id="IPR003591">
    <property type="entry name" value="Leu-rich_rpt_typical-subtyp"/>
</dbReference>
<evidence type="ECO:0000256" key="1">
    <source>
        <dbReference type="ARBA" id="ARBA00004251"/>
    </source>
</evidence>
<sequence length="1018" mass="111588">MHISLSLSLLYMGNLQNFLILLFLSLTLSLPLCLSLNQEGLYLQRVKQSLSDPTGSLSTWSDRDATPCNWTGITCDNSPSSSVVSVNLTTASLSGPFPSFLCRLRSLSSISLSNNSINMLPATISTCQNLTLLDLSQNLLVGPIPPTLSDLPNLRYLNLDGNNFSGDIPASLGNFQQLETLILSENLLSGTVSAVLGNITSLKWLQLAYNPFAPSRLAPELGNLTNLEYLWLAGCNLVGEIPESFAKLSSLTNLDVSINQLTGSIPNLIFQLKNVVQIELYQNSFTGTLPAGWSNLTALRRFDASTNKLTGTIPDDLCELPLESLNLQENQLVGLVPESIAKSPNLQEFKLFNNQLTGSLPSQLGVNSPLQILDVSENMFSGEIPENLCAKWALVELVMIDNLFSGNIPVGLGKCRSLSRVRLRSNRLFGEVPAEFWGLPHVYLLDLFNNSFSGNISHMISGARNLSILMISKNKFSGSIPDEIGLLGSLIEFSANENEFSGEIPGPLVQLSQLGKLDLSNNELSEGIPVGIQSLNHLNELNLANNRLSGEIPDDIGRLPGLNYLDLSGNYFSGKIPLGLQNLKLSKLNLSSNRLSGKIPPLYAQEVYRNSFVGNPGLCDDLAGLCPPQVRDRNQGYVWILGLIFAVTGTVLIVGVVWFVWKYWNIKESREGIILSKWRSFHKLGFSEFEIFDCLNEENVIGSGASGKVYKVVLNNVIGSGASGKVYKVVLSNGEVVAVKKLWERSNKDDTSFESADSAKDEFKVEVETLGKIRHKNIVRLWCCCNSGNCKLLVYEYMPNGSLGDLLHSKGALLDWPTRFRIVLDAAEGLSYLHHDCVPPIVHRDVKSNNILLDGEFAARIADFGVAKFVEAVKRGEEFMSGIAGSCGYIAPEYAYTLRVNEKSDIYSFGVVILELVTGRRPIDPEFGEKDLAKWVCITLDQKGVDHVLDPNLDSSFKEQICRVLDIGVLCVGPLPINRPSMRRVVKLLQEAGADNKPKIGKKDGKLSPYYSDEGSAI</sequence>
<dbReference type="FunFam" id="3.80.10.10:FF:000453">
    <property type="entry name" value="Leucine-rich receptor-like protein kinase family protein"/>
    <property type="match status" value="1"/>
</dbReference>
<keyword evidence="8" id="KW-0808">Transferase</keyword>
<feature type="compositionally biased region" description="Basic and acidic residues" evidence="21">
    <location>
        <begin position="997"/>
        <end position="1006"/>
    </location>
</feature>
<dbReference type="PROSITE" id="PS51450">
    <property type="entry name" value="LRR"/>
    <property type="match status" value="2"/>
</dbReference>
<evidence type="ECO:0000256" key="10">
    <source>
        <dbReference type="ARBA" id="ARBA00022729"/>
    </source>
</evidence>
<keyword evidence="25" id="KW-1185">Reference proteome</keyword>
<keyword evidence="17" id="KW-0325">Glycoprotein</keyword>
<evidence type="ECO:0000256" key="13">
    <source>
        <dbReference type="ARBA" id="ARBA00022777"/>
    </source>
</evidence>
<evidence type="ECO:0000256" key="14">
    <source>
        <dbReference type="ARBA" id="ARBA00022840"/>
    </source>
</evidence>
<keyword evidence="7" id="KW-0433">Leucine-rich repeat</keyword>
<dbReference type="Gene3D" id="1.10.510.10">
    <property type="entry name" value="Transferase(Phosphotransferase) domain 1"/>
    <property type="match status" value="1"/>
</dbReference>
<evidence type="ECO:0000256" key="21">
    <source>
        <dbReference type="SAM" id="MobiDB-lite"/>
    </source>
</evidence>
<comment type="caution">
    <text evidence="24">The sequence shown here is derived from an EMBL/GenBank/DDBJ whole genome shotgun (WGS) entry which is preliminary data.</text>
</comment>
<dbReference type="SMART" id="SM00220">
    <property type="entry name" value="S_TKc"/>
    <property type="match status" value="1"/>
</dbReference>
<keyword evidence="13" id="KW-0418">Kinase</keyword>
<dbReference type="PROSITE" id="PS50011">
    <property type="entry name" value="PROTEIN_KINASE_DOM"/>
    <property type="match status" value="1"/>
</dbReference>
<feature type="domain" description="Protein kinase" evidence="23">
    <location>
        <begin position="712"/>
        <end position="1000"/>
    </location>
</feature>
<evidence type="ECO:0000256" key="3">
    <source>
        <dbReference type="ARBA" id="ARBA00012513"/>
    </source>
</evidence>
<dbReference type="InterPro" id="IPR011009">
    <property type="entry name" value="Kinase-like_dom_sf"/>
</dbReference>
<dbReference type="FunFam" id="3.80.10.10:FF:000215">
    <property type="entry name" value="Receptor-like protein kinase HSL1"/>
    <property type="match status" value="1"/>
</dbReference>
<dbReference type="FunFam" id="3.80.10.10:FF:000077">
    <property type="entry name" value="LRR receptor-like serine/threonine-protein kinase ERL1"/>
    <property type="match status" value="1"/>
</dbReference>
<keyword evidence="16 22" id="KW-0472">Membrane</keyword>
<dbReference type="SUPFAM" id="SSF56112">
    <property type="entry name" value="Protein kinase-like (PK-like)"/>
    <property type="match status" value="1"/>
</dbReference>
<dbReference type="PROSITE" id="PS00108">
    <property type="entry name" value="PROTEIN_KINASE_ST"/>
    <property type="match status" value="1"/>
</dbReference>
<evidence type="ECO:0000256" key="5">
    <source>
        <dbReference type="ARBA" id="ARBA00022527"/>
    </source>
</evidence>
<keyword evidence="12 20" id="KW-0547">Nucleotide-binding</keyword>
<dbReference type="PROSITE" id="PS00107">
    <property type="entry name" value="PROTEIN_KINASE_ATP"/>
    <property type="match status" value="1"/>
</dbReference>
<keyword evidence="9 22" id="KW-0812">Transmembrane</keyword>
<evidence type="ECO:0000259" key="23">
    <source>
        <dbReference type="PROSITE" id="PS50011"/>
    </source>
</evidence>
<comment type="catalytic activity">
    <reaction evidence="18">
        <text>L-threonyl-[protein] + ATP = O-phospho-L-threonyl-[protein] + ADP + H(+)</text>
        <dbReference type="Rhea" id="RHEA:46608"/>
        <dbReference type="Rhea" id="RHEA-COMP:11060"/>
        <dbReference type="Rhea" id="RHEA-COMP:11605"/>
        <dbReference type="ChEBI" id="CHEBI:15378"/>
        <dbReference type="ChEBI" id="CHEBI:30013"/>
        <dbReference type="ChEBI" id="CHEBI:30616"/>
        <dbReference type="ChEBI" id="CHEBI:61977"/>
        <dbReference type="ChEBI" id="CHEBI:456216"/>
        <dbReference type="EC" id="2.7.11.1"/>
    </reaction>
</comment>
<evidence type="ECO:0000256" key="12">
    <source>
        <dbReference type="ARBA" id="ARBA00022741"/>
    </source>
</evidence>
<name>A0ABC8TE30_9AQUA</name>
<dbReference type="GO" id="GO:0005886">
    <property type="term" value="C:plasma membrane"/>
    <property type="evidence" value="ECO:0007669"/>
    <property type="project" value="UniProtKB-SubCell"/>
</dbReference>
<evidence type="ECO:0000256" key="11">
    <source>
        <dbReference type="ARBA" id="ARBA00022737"/>
    </source>
</evidence>
<dbReference type="InterPro" id="IPR017441">
    <property type="entry name" value="Protein_kinase_ATP_BS"/>
</dbReference>
<dbReference type="Proteomes" id="UP001642360">
    <property type="component" value="Unassembled WGS sequence"/>
</dbReference>
<dbReference type="EMBL" id="CAUOFW020004891">
    <property type="protein sequence ID" value="CAK9167675.1"/>
    <property type="molecule type" value="Genomic_DNA"/>
</dbReference>
<keyword evidence="10" id="KW-0732">Signal</keyword>
<dbReference type="InterPro" id="IPR008271">
    <property type="entry name" value="Ser/Thr_kinase_AS"/>
</dbReference>
<dbReference type="InterPro" id="IPR000719">
    <property type="entry name" value="Prot_kinase_dom"/>
</dbReference>
<keyword evidence="15 22" id="KW-1133">Transmembrane helix</keyword>
<protein>
    <recommendedName>
        <fullName evidence="3">non-specific serine/threonine protein kinase</fullName>
        <ecNumber evidence="3">2.7.11.1</ecNumber>
    </recommendedName>
</protein>
<evidence type="ECO:0000256" key="22">
    <source>
        <dbReference type="SAM" id="Phobius"/>
    </source>
</evidence>
<dbReference type="Gene3D" id="3.30.200.20">
    <property type="entry name" value="Phosphorylase Kinase, domain 1"/>
    <property type="match status" value="1"/>
</dbReference>
<dbReference type="GO" id="GO:0009791">
    <property type="term" value="P:post-embryonic development"/>
    <property type="evidence" value="ECO:0007669"/>
    <property type="project" value="UniProtKB-ARBA"/>
</dbReference>
<dbReference type="InterPro" id="IPR050647">
    <property type="entry name" value="Plant_LRR-RLKs"/>
</dbReference>
<dbReference type="InterPro" id="IPR032675">
    <property type="entry name" value="LRR_dom_sf"/>
</dbReference>
<dbReference type="Gene3D" id="3.80.10.10">
    <property type="entry name" value="Ribonuclease Inhibitor"/>
    <property type="match status" value="3"/>
</dbReference>
<proteinExistence type="inferred from homology"/>
<dbReference type="GO" id="GO:0051707">
    <property type="term" value="P:response to other organism"/>
    <property type="evidence" value="ECO:0007669"/>
    <property type="project" value="UniProtKB-ARBA"/>
</dbReference>
<keyword evidence="14 20" id="KW-0067">ATP-binding</keyword>
<evidence type="ECO:0000313" key="25">
    <source>
        <dbReference type="Proteomes" id="UP001642360"/>
    </source>
</evidence>
<evidence type="ECO:0000256" key="16">
    <source>
        <dbReference type="ARBA" id="ARBA00023136"/>
    </source>
</evidence>
<evidence type="ECO:0000256" key="2">
    <source>
        <dbReference type="ARBA" id="ARBA00008684"/>
    </source>
</evidence>
<dbReference type="Pfam" id="PF13855">
    <property type="entry name" value="LRR_8"/>
    <property type="match status" value="1"/>
</dbReference>
<keyword evidence="4" id="KW-1003">Cell membrane</keyword>
<feature type="transmembrane region" description="Helical" evidence="22">
    <location>
        <begin position="636"/>
        <end position="661"/>
    </location>
</feature>
<dbReference type="GO" id="GO:0004674">
    <property type="term" value="F:protein serine/threonine kinase activity"/>
    <property type="evidence" value="ECO:0007669"/>
    <property type="project" value="UniProtKB-KW"/>
</dbReference>
<feature type="binding site" evidence="20">
    <location>
        <position position="741"/>
    </location>
    <ligand>
        <name>ATP</name>
        <dbReference type="ChEBI" id="CHEBI:30616"/>
    </ligand>
</feature>